<dbReference type="AlphaFoldDB" id="A0A562TBR7"/>
<dbReference type="EMBL" id="VLLG01000002">
    <property type="protein sequence ID" value="TWI90724.1"/>
    <property type="molecule type" value="Genomic_DNA"/>
</dbReference>
<sequence>MRVPQILLPACVFFSGILFPAITASQEFPKGWVFPLEIGQGAVTAFDHTPDLYLGSLSFTPQYTLITGRLRTGATVAGAYTGKRVYGIAGPHLAVLLTDQPRVLNSTVLNVQLTAEHCWGTGEQRLAGGGLTAELGQLATFSLKALRDYRLGAWWLSAGLGVHLFSKKPSDNPFDDIR</sequence>
<evidence type="ECO:0000313" key="2">
    <source>
        <dbReference type="Proteomes" id="UP000316778"/>
    </source>
</evidence>
<gene>
    <name evidence="1" type="ORF">LX66_0084</name>
</gene>
<evidence type="ECO:0000313" key="1">
    <source>
        <dbReference type="EMBL" id="TWI90724.1"/>
    </source>
</evidence>
<name>A0A562TBR7_CHIJA</name>
<reference evidence="1 2" key="1">
    <citation type="journal article" date="2013" name="Stand. Genomic Sci.">
        <title>Genomic Encyclopedia of Type Strains, Phase I: The one thousand microbial genomes (KMG-I) project.</title>
        <authorList>
            <person name="Kyrpides N.C."/>
            <person name="Woyke T."/>
            <person name="Eisen J.A."/>
            <person name="Garrity G."/>
            <person name="Lilburn T.G."/>
            <person name="Beck B.J."/>
            <person name="Whitman W.B."/>
            <person name="Hugenholtz P."/>
            <person name="Klenk H.P."/>
        </authorList>
    </citation>
    <scope>NUCLEOTIDE SEQUENCE [LARGE SCALE GENOMIC DNA]</scope>
    <source>
        <strain evidence="1 2">DSM 13484</strain>
    </source>
</reference>
<accession>A0A562TBR7</accession>
<dbReference type="OrthoDB" id="956254at2"/>
<organism evidence="1 2">
    <name type="scientific">Chitinophaga japonensis</name>
    <name type="common">Flexibacter japonensis</name>
    <dbReference type="NCBI Taxonomy" id="104662"/>
    <lineage>
        <taxon>Bacteria</taxon>
        <taxon>Pseudomonadati</taxon>
        <taxon>Bacteroidota</taxon>
        <taxon>Chitinophagia</taxon>
        <taxon>Chitinophagales</taxon>
        <taxon>Chitinophagaceae</taxon>
        <taxon>Chitinophaga</taxon>
    </lineage>
</organism>
<dbReference type="Proteomes" id="UP000316778">
    <property type="component" value="Unassembled WGS sequence"/>
</dbReference>
<keyword evidence="2" id="KW-1185">Reference proteome</keyword>
<protein>
    <recommendedName>
        <fullName evidence="3">Outer membrane protein with beta-barrel domain</fullName>
    </recommendedName>
</protein>
<comment type="caution">
    <text evidence="1">The sequence shown here is derived from an EMBL/GenBank/DDBJ whole genome shotgun (WGS) entry which is preliminary data.</text>
</comment>
<dbReference type="RefSeq" id="WP_145709913.1">
    <property type="nucleotide sequence ID" value="NZ_BAAAFY010000001.1"/>
</dbReference>
<evidence type="ECO:0008006" key="3">
    <source>
        <dbReference type="Google" id="ProtNLM"/>
    </source>
</evidence>
<proteinExistence type="predicted"/>